<dbReference type="PANTHER" id="PTHR48097">
    <property type="entry name" value="L-THREONINE ALDOLASE-RELATED"/>
    <property type="match status" value="1"/>
</dbReference>
<sequence length="356" mass="37626">MNFSSDNAGPVHPRVMGALIDANEGHAPAYGADRWTGEAVARVREVFEAPEAAVHLVATGTAANALALAALARPWDAVFCTEMAHIHEDECNAPEAFTGGAKLIALPAPLAKLEPEVLRAAMARLGSVHGPQVGPVSVTQATEKGTVYRPEEIRAVAAVARGFGAKVHLDGARLANALVAVGCSPAEMTWKAGVDVVSLGGTKNGLMGAEAVVCFDPTLSWEMELRRKRAAHLFSKHRYLGAQMAATLTDGLWLETARAANAALGLLVEGLRSLGVAPEWEPEANLVFVRLPRAMHQRLRAAGASYHLWEGPLETGDPEEPLLCRLVCDWSVGTGAVDRFLAVAAERPVPATIPPC</sequence>
<gene>
    <name evidence="6" type="ORF">ACFPOC_11125</name>
</gene>
<evidence type="ECO:0000256" key="2">
    <source>
        <dbReference type="ARBA" id="ARBA00006966"/>
    </source>
</evidence>
<proteinExistence type="inferred from homology"/>
<dbReference type="InterPro" id="IPR015424">
    <property type="entry name" value="PyrdxlP-dep_Trfase"/>
</dbReference>
<dbReference type="InterPro" id="IPR015421">
    <property type="entry name" value="PyrdxlP-dep_Trfase_major"/>
</dbReference>
<evidence type="ECO:0000313" key="7">
    <source>
        <dbReference type="Proteomes" id="UP001596056"/>
    </source>
</evidence>
<dbReference type="Pfam" id="PF01212">
    <property type="entry name" value="Beta_elim_lyase"/>
    <property type="match status" value="1"/>
</dbReference>
<dbReference type="EMBL" id="JBHSNA010000009">
    <property type="protein sequence ID" value="MFC5566962.1"/>
    <property type="molecule type" value="Genomic_DNA"/>
</dbReference>
<comment type="cofactor">
    <cofactor evidence="1">
        <name>pyridoxal 5'-phosphate</name>
        <dbReference type="ChEBI" id="CHEBI:597326"/>
    </cofactor>
</comment>
<organism evidence="6 7">
    <name type="scientific">Rubellimicrobium aerolatum</name>
    <dbReference type="NCBI Taxonomy" id="490979"/>
    <lineage>
        <taxon>Bacteria</taxon>
        <taxon>Pseudomonadati</taxon>
        <taxon>Pseudomonadota</taxon>
        <taxon>Alphaproteobacteria</taxon>
        <taxon>Rhodobacterales</taxon>
        <taxon>Roseobacteraceae</taxon>
        <taxon>Rubellimicrobium</taxon>
    </lineage>
</organism>
<dbReference type="PANTHER" id="PTHR48097:SF5">
    <property type="entry name" value="LOW SPECIFICITY L-THREONINE ALDOLASE"/>
    <property type="match status" value="1"/>
</dbReference>
<evidence type="ECO:0000256" key="4">
    <source>
        <dbReference type="ARBA" id="ARBA00022898"/>
    </source>
</evidence>
<reference evidence="7" key="1">
    <citation type="journal article" date="2019" name="Int. J. Syst. Evol. Microbiol.">
        <title>The Global Catalogue of Microorganisms (GCM) 10K type strain sequencing project: providing services to taxonomists for standard genome sequencing and annotation.</title>
        <authorList>
            <consortium name="The Broad Institute Genomics Platform"/>
            <consortium name="The Broad Institute Genome Sequencing Center for Infectious Disease"/>
            <person name="Wu L."/>
            <person name="Ma J."/>
        </authorList>
    </citation>
    <scope>NUCLEOTIDE SEQUENCE [LARGE SCALE GENOMIC DNA]</scope>
    <source>
        <strain evidence="7">KACC 11588</strain>
    </source>
</reference>
<evidence type="ECO:0000256" key="1">
    <source>
        <dbReference type="ARBA" id="ARBA00001933"/>
    </source>
</evidence>
<dbReference type="Gene3D" id="3.90.1150.10">
    <property type="entry name" value="Aspartate Aminotransferase, domain 1"/>
    <property type="match status" value="1"/>
</dbReference>
<keyword evidence="7" id="KW-1185">Reference proteome</keyword>
<evidence type="ECO:0000259" key="5">
    <source>
        <dbReference type="Pfam" id="PF01212"/>
    </source>
</evidence>
<dbReference type="Gene3D" id="3.40.640.10">
    <property type="entry name" value="Type I PLP-dependent aspartate aminotransferase-like (Major domain)"/>
    <property type="match status" value="1"/>
</dbReference>
<comment type="caution">
    <text evidence="6">The sequence shown here is derived from an EMBL/GenBank/DDBJ whole genome shotgun (WGS) entry which is preliminary data.</text>
</comment>
<comment type="similarity">
    <text evidence="2">Belongs to the threonine aldolase family.</text>
</comment>
<keyword evidence="4" id="KW-0663">Pyridoxal phosphate</keyword>
<feature type="domain" description="Aromatic amino acid beta-eliminating lyase/threonine aldolase" evidence="5">
    <location>
        <begin position="3"/>
        <end position="290"/>
    </location>
</feature>
<dbReference type="InterPro" id="IPR015422">
    <property type="entry name" value="PyrdxlP-dep_Trfase_small"/>
</dbReference>
<protein>
    <submittedName>
        <fullName evidence="6">Threonine aldolase family protein</fullName>
    </submittedName>
</protein>
<dbReference type="Proteomes" id="UP001596056">
    <property type="component" value="Unassembled WGS sequence"/>
</dbReference>
<evidence type="ECO:0000313" key="6">
    <source>
        <dbReference type="EMBL" id="MFC5566962.1"/>
    </source>
</evidence>
<name>A0ABW0SDG3_9RHOB</name>
<dbReference type="InterPro" id="IPR001597">
    <property type="entry name" value="ArAA_b-elim_lyase/Thr_aldolase"/>
</dbReference>
<dbReference type="RefSeq" id="WP_209839580.1">
    <property type="nucleotide sequence ID" value="NZ_JAGGJP010000005.1"/>
</dbReference>
<evidence type="ECO:0000256" key="3">
    <source>
        <dbReference type="ARBA" id="ARBA00011881"/>
    </source>
</evidence>
<comment type="subunit">
    <text evidence="3">Homotetramer.</text>
</comment>
<accession>A0ABW0SDG3</accession>
<dbReference type="SUPFAM" id="SSF53383">
    <property type="entry name" value="PLP-dependent transferases"/>
    <property type="match status" value="1"/>
</dbReference>